<feature type="transmembrane region" description="Helical" evidence="1">
    <location>
        <begin position="51"/>
        <end position="73"/>
    </location>
</feature>
<dbReference type="InterPro" id="IPR050879">
    <property type="entry name" value="Acyltransferase_3"/>
</dbReference>
<dbReference type="PANTHER" id="PTHR23028:SF134">
    <property type="entry name" value="PUTATIVE (AFU_ORTHOLOGUE AFUA_4G08520)-RELATED"/>
    <property type="match status" value="1"/>
</dbReference>
<feature type="transmembrane region" description="Helical" evidence="1">
    <location>
        <begin position="304"/>
        <end position="322"/>
    </location>
</feature>
<evidence type="ECO:0000313" key="4">
    <source>
        <dbReference type="Proteomes" id="UP000070133"/>
    </source>
</evidence>
<keyword evidence="4" id="KW-1185">Reference proteome</keyword>
<dbReference type="InterPro" id="IPR002656">
    <property type="entry name" value="Acyl_transf_3_dom"/>
</dbReference>
<name>A0A139H6X4_9PEZI</name>
<dbReference type="Pfam" id="PF01757">
    <property type="entry name" value="Acyl_transf_3"/>
    <property type="match status" value="1"/>
</dbReference>
<feature type="transmembrane region" description="Helical" evidence="1">
    <location>
        <begin position="362"/>
        <end position="381"/>
    </location>
</feature>
<comment type="caution">
    <text evidence="3">The sequence shown here is derived from an EMBL/GenBank/DDBJ whole genome shotgun (WGS) entry which is preliminary data.</text>
</comment>
<accession>A0A139H6X4</accession>
<dbReference type="OrthoDB" id="5405781at2759"/>
<feature type="transmembrane region" description="Helical" evidence="1">
    <location>
        <begin position="212"/>
        <end position="231"/>
    </location>
</feature>
<feature type="transmembrane region" description="Helical" evidence="1">
    <location>
        <begin position="151"/>
        <end position="171"/>
    </location>
</feature>
<proteinExistence type="predicted"/>
<protein>
    <recommendedName>
        <fullName evidence="2">Acyltransferase 3 domain-containing protein</fullName>
    </recommendedName>
</protein>
<keyword evidence="1" id="KW-1133">Transmembrane helix</keyword>
<gene>
    <name evidence="3" type="ORF">AC578_266</name>
</gene>
<keyword evidence="1" id="KW-0812">Transmembrane</keyword>
<feature type="transmembrane region" description="Helical" evidence="1">
    <location>
        <begin position="243"/>
        <end position="269"/>
    </location>
</feature>
<organism evidence="3 4">
    <name type="scientific">Pseudocercospora eumusae</name>
    <dbReference type="NCBI Taxonomy" id="321146"/>
    <lineage>
        <taxon>Eukaryota</taxon>
        <taxon>Fungi</taxon>
        <taxon>Dikarya</taxon>
        <taxon>Ascomycota</taxon>
        <taxon>Pezizomycotina</taxon>
        <taxon>Dothideomycetes</taxon>
        <taxon>Dothideomycetidae</taxon>
        <taxon>Mycosphaerellales</taxon>
        <taxon>Mycosphaerellaceae</taxon>
        <taxon>Pseudocercospora</taxon>
    </lineage>
</organism>
<dbReference type="GO" id="GO:0016747">
    <property type="term" value="F:acyltransferase activity, transferring groups other than amino-acyl groups"/>
    <property type="evidence" value="ECO:0007669"/>
    <property type="project" value="InterPro"/>
</dbReference>
<feature type="transmembrane region" description="Helical" evidence="1">
    <location>
        <begin position="401"/>
        <end position="424"/>
    </location>
</feature>
<dbReference type="EMBL" id="LFZN01000119">
    <property type="protein sequence ID" value="KXS98216.1"/>
    <property type="molecule type" value="Genomic_DNA"/>
</dbReference>
<evidence type="ECO:0000256" key="1">
    <source>
        <dbReference type="SAM" id="Phobius"/>
    </source>
</evidence>
<keyword evidence="1" id="KW-0472">Membrane</keyword>
<dbReference type="PANTHER" id="PTHR23028">
    <property type="entry name" value="ACETYLTRANSFERASE"/>
    <property type="match status" value="1"/>
</dbReference>
<feature type="domain" description="Acyltransferase 3" evidence="2">
    <location>
        <begin position="47"/>
        <end position="418"/>
    </location>
</feature>
<dbReference type="AlphaFoldDB" id="A0A139H6X4"/>
<reference evidence="3 4" key="1">
    <citation type="submission" date="2015-07" db="EMBL/GenBank/DDBJ databases">
        <title>Comparative genomics of the Sigatoka disease complex on banana suggests a link between parallel evolutionary changes in Pseudocercospora fijiensis and Pseudocercospora eumusae and increased virulence on the banana host.</title>
        <authorList>
            <person name="Chang T.-C."/>
            <person name="Salvucci A."/>
            <person name="Crous P.W."/>
            <person name="Stergiopoulos I."/>
        </authorList>
    </citation>
    <scope>NUCLEOTIDE SEQUENCE [LARGE SCALE GENOMIC DNA]</scope>
    <source>
        <strain evidence="3 4">CBS 114824</strain>
    </source>
</reference>
<dbReference type="STRING" id="321146.A0A139H6X4"/>
<dbReference type="Proteomes" id="UP000070133">
    <property type="component" value="Unassembled WGS sequence"/>
</dbReference>
<feature type="transmembrane region" description="Helical" evidence="1">
    <location>
        <begin position="93"/>
        <end position="120"/>
    </location>
</feature>
<sequence>MSRMGSLMDWLDGPRANRVDEWESRDVFVAEKPAVTTTTGKKRRETAWLDGLRGIAAFLVVLHHVQPGVIYLGNCYNTKIKIGKEVLWLHTPAALPVIRLFFTGGSIAVEVFFFISGYVVPRRLVVLLHQGRQAEFIDALNSAVIRRPARLFIPAMATTFLTVVFFYITGIEPPWPPSLSPSNIFQACLYWMLDCFQLTNYFDAFTSDYSRILWTVVVEFKGSMALFMWLFAIHQFRAQSRVWLTLGLTLYLVFFTIRTEFAAFFAGLVTSEIDLLNASEQRVWIPVWTELCEFLSTRKLLRSITLHLAFVVALFFASTPILKSDMSSSKAIETCDTWPKFTWYLVPWQYWKSWPMGFQRDFWYFWSSWLFILTCKEIEWLKGLLEGRLPQYLGKNSFSLYLTHSIITTTLTKSILLLTGFAWLRGAKPQWPFAQIPVGAWNHGITSKDVGPDGFRPAELFNVFASLIPIFFLAEFGTRIFDEPSVWIAEWIWEKSKGLR</sequence>
<evidence type="ECO:0000259" key="2">
    <source>
        <dbReference type="Pfam" id="PF01757"/>
    </source>
</evidence>
<evidence type="ECO:0000313" key="3">
    <source>
        <dbReference type="EMBL" id="KXS98216.1"/>
    </source>
</evidence>